<comment type="caution">
    <text evidence="2">The sequence shown here is derived from an EMBL/GenBank/DDBJ whole genome shotgun (WGS) entry which is preliminary data.</text>
</comment>
<dbReference type="AlphaFoldDB" id="A0A7J6KMX7"/>
<name>A0A7J6KMX7_PERCH</name>
<dbReference type="OrthoDB" id="431726at2759"/>
<gene>
    <name evidence="2" type="ORF">FOL47_002932</name>
</gene>
<feature type="compositionally biased region" description="Basic and acidic residues" evidence="1">
    <location>
        <begin position="39"/>
        <end position="50"/>
    </location>
</feature>
<accession>A0A7J6KMX7</accession>
<dbReference type="Proteomes" id="UP000591131">
    <property type="component" value="Unassembled WGS sequence"/>
</dbReference>
<dbReference type="EMBL" id="JAAPAO010001863">
    <property type="protein sequence ID" value="KAF4648675.1"/>
    <property type="molecule type" value="Genomic_DNA"/>
</dbReference>
<feature type="non-terminal residue" evidence="2">
    <location>
        <position position="415"/>
    </location>
</feature>
<reference evidence="2 3" key="1">
    <citation type="submission" date="2020-04" db="EMBL/GenBank/DDBJ databases">
        <title>Perkinsus chesapeaki whole genome sequence.</title>
        <authorList>
            <person name="Bogema D.R."/>
        </authorList>
    </citation>
    <scope>NUCLEOTIDE SEQUENCE [LARGE SCALE GENOMIC DNA]</scope>
    <source>
        <strain evidence="2">ATCC PRA-425</strain>
    </source>
</reference>
<organism evidence="2 3">
    <name type="scientific">Perkinsus chesapeaki</name>
    <name type="common">Clam parasite</name>
    <name type="synonym">Perkinsus andrewsi</name>
    <dbReference type="NCBI Taxonomy" id="330153"/>
    <lineage>
        <taxon>Eukaryota</taxon>
        <taxon>Sar</taxon>
        <taxon>Alveolata</taxon>
        <taxon>Perkinsozoa</taxon>
        <taxon>Perkinsea</taxon>
        <taxon>Perkinsida</taxon>
        <taxon>Perkinsidae</taxon>
        <taxon>Perkinsus</taxon>
    </lineage>
</organism>
<feature type="non-terminal residue" evidence="2">
    <location>
        <position position="1"/>
    </location>
</feature>
<evidence type="ECO:0000313" key="3">
    <source>
        <dbReference type="Proteomes" id="UP000591131"/>
    </source>
</evidence>
<feature type="compositionally biased region" description="Low complexity" evidence="1">
    <location>
        <begin position="13"/>
        <end position="38"/>
    </location>
</feature>
<protein>
    <submittedName>
        <fullName evidence="2">Uncharacterized protein</fullName>
    </submittedName>
</protein>
<evidence type="ECO:0000313" key="2">
    <source>
        <dbReference type="EMBL" id="KAF4648675.1"/>
    </source>
</evidence>
<feature type="region of interest" description="Disordered" evidence="1">
    <location>
        <begin position="1"/>
        <end position="63"/>
    </location>
</feature>
<evidence type="ECO:0000256" key="1">
    <source>
        <dbReference type="SAM" id="MobiDB-lite"/>
    </source>
</evidence>
<sequence length="415" mass="46281">SSYGNRGKGKGWRGYNNSNNNNYGNYYNKNKNYRYGNWYDDKRGDKRSNEDQSGSPQPLKVPKHGCLALDDLEGILKATDSPDPEVSVEAPRTFSDMVTYFVPRLCRVGAALQPRGCRHEAFIAMAAQKAENGQPRLDEALNHMARSAQEDHPLSFSPGLPDTLVAAIEFLKRSDPVEVSEQRKAATKFWSQRARCLAEAADLIASKMPESVRGIAGHINIPLFKEMLEASNYCDHKLADDLVSGLPLSGSFGPFKGTFRSVPEHLRRAPSEDIDDLLRRGPERGRELAGRVEKEHSPHTEKLWQSAIKERQAGSMAGPYSIAEIEEMFDGYVSSRRFGVQQGEKLRPCDDFRRSKLNASMCFMSKVSFPSPDATVATARMVASACGTTDLSFWKSDHSSAYRQVPCHPDSYKMT</sequence>
<proteinExistence type="predicted"/>
<keyword evidence="3" id="KW-1185">Reference proteome</keyword>